<dbReference type="OrthoDB" id="9801098at2"/>
<dbReference type="Gene3D" id="3.40.50.450">
    <property type="match status" value="1"/>
</dbReference>
<dbReference type="InParanoid" id="A0A5Q0BQM5"/>
<dbReference type="EMBL" id="CP044205">
    <property type="protein sequence ID" value="QFY43996.1"/>
    <property type="molecule type" value="Genomic_DNA"/>
</dbReference>
<sequence>MRRFIVGVMGQGEGADEPALAQARELGALIAGEGWIVLSGGRDSGVMRAVNQGAKQIPGSLTLGILPSSVVAPSPDIDIVVVTDMHNARNNINVLSSDVVVACGPAGAGTASEIALALKAEKPVILLSPDAEAKALFLKLGQGRVYISDTPVETIAVIKTLVTI</sequence>
<dbReference type="Pfam" id="PF18306">
    <property type="entry name" value="LDcluster4"/>
    <property type="match status" value="1"/>
</dbReference>
<dbReference type="RefSeq" id="WP_153249966.1">
    <property type="nucleotide sequence ID" value="NZ_CP044205.1"/>
</dbReference>
<evidence type="ECO:0000313" key="2">
    <source>
        <dbReference type="Proteomes" id="UP000325755"/>
    </source>
</evidence>
<accession>A0A5Q0BQM5</accession>
<dbReference type="KEGG" id="mmob:F6R98_16290"/>
<dbReference type="AlphaFoldDB" id="A0A5Q0BQM5"/>
<organism evidence="1 2">
    <name type="scientific">Candidatus Methylospira mobilis</name>
    <dbReference type="NCBI Taxonomy" id="1808979"/>
    <lineage>
        <taxon>Bacteria</taxon>
        <taxon>Pseudomonadati</taxon>
        <taxon>Pseudomonadota</taxon>
        <taxon>Gammaproteobacteria</taxon>
        <taxon>Methylococcales</taxon>
        <taxon>Methylococcaceae</taxon>
        <taxon>Candidatus Methylospira</taxon>
    </lineage>
</organism>
<reference evidence="1 2" key="1">
    <citation type="submission" date="2019-09" db="EMBL/GenBank/DDBJ databases">
        <title>Ecophysiology of the spiral-shaped methanotroph Methylospira mobilis as revealed by the complete genome sequence.</title>
        <authorList>
            <person name="Oshkin I.Y."/>
            <person name="Dedysh S.N."/>
            <person name="Miroshnikov K."/>
            <person name="Danilova O.V."/>
            <person name="Hakobyan A."/>
            <person name="Liesack W."/>
        </authorList>
    </citation>
    <scope>NUCLEOTIDE SEQUENCE [LARGE SCALE GENOMIC DNA]</scope>
    <source>
        <strain evidence="1 2">Shm1</strain>
    </source>
</reference>
<proteinExistence type="predicted"/>
<dbReference type="PANTHER" id="PTHR43393:SF3">
    <property type="entry name" value="LYSINE DECARBOXYLASE-LIKE PROTEIN"/>
    <property type="match status" value="1"/>
</dbReference>
<protein>
    <submittedName>
        <fullName evidence="1">Cytochrome</fullName>
    </submittedName>
</protein>
<dbReference type="Proteomes" id="UP000325755">
    <property type="component" value="Chromosome"/>
</dbReference>
<name>A0A5Q0BQM5_9GAMM</name>
<dbReference type="SUPFAM" id="SSF102405">
    <property type="entry name" value="MCP/YpsA-like"/>
    <property type="match status" value="1"/>
</dbReference>
<dbReference type="PANTHER" id="PTHR43393">
    <property type="entry name" value="CYTOKININ RIBOSIDE 5'-MONOPHOSPHATE PHOSPHORIBOHYDROLASE"/>
    <property type="match status" value="1"/>
</dbReference>
<dbReference type="GO" id="GO:0005829">
    <property type="term" value="C:cytosol"/>
    <property type="evidence" value="ECO:0007669"/>
    <property type="project" value="TreeGrafter"/>
</dbReference>
<gene>
    <name evidence="1" type="ORF">F6R98_16290</name>
</gene>
<dbReference type="InterPro" id="IPR041164">
    <property type="entry name" value="LDcluster4"/>
</dbReference>
<evidence type="ECO:0000313" key="1">
    <source>
        <dbReference type="EMBL" id="QFY43996.1"/>
    </source>
</evidence>
<dbReference type="InterPro" id="IPR052341">
    <property type="entry name" value="LOG_family_nucleotidases"/>
</dbReference>
<keyword evidence="2" id="KW-1185">Reference proteome</keyword>